<name>A0A7K4HR31_9EURY</name>
<dbReference type="GO" id="GO:0052592">
    <property type="term" value="F:oxidoreductase activity, acting on CH or CH2 groups, with an iron-sulfur protein as acceptor"/>
    <property type="evidence" value="ECO:0007669"/>
    <property type="project" value="TreeGrafter"/>
</dbReference>
<dbReference type="PANTHER" id="PTHR31332">
    <property type="entry name" value="7-HYDROXYMETHYL CHLOROPHYLL A REDUCTASE, CHLOROPLASTIC"/>
    <property type="match status" value="1"/>
</dbReference>
<dbReference type="InterPro" id="IPR045220">
    <property type="entry name" value="FRHB/FDHB/HCAR-like"/>
</dbReference>
<comment type="caution">
    <text evidence="2">The sequence shown here is derived from an EMBL/GenBank/DDBJ whole genome shotgun (WGS) entry which is preliminary data.</text>
</comment>
<dbReference type="AlphaFoldDB" id="A0A7K4HR31"/>
<dbReference type="Pfam" id="PF04422">
    <property type="entry name" value="FrhB_FdhB_N"/>
    <property type="match status" value="1"/>
</dbReference>
<dbReference type="Proteomes" id="UP000570823">
    <property type="component" value="Unassembled WGS sequence"/>
</dbReference>
<evidence type="ECO:0000259" key="1">
    <source>
        <dbReference type="PROSITE" id="PS51379"/>
    </source>
</evidence>
<dbReference type="PROSITE" id="PS00198">
    <property type="entry name" value="4FE4S_FER_1"/>
    <property type="match status" value="1"/>
</dbReference>
<evidence type="ECO:0000313" key="3">
    <source>
        <dbReference type="Proteomes" id="UP000570823"/>
    </source>
</evidence>
<dbReference type="EMBL" id="JABXWR010000001">
    <property type="protein sequence ID" value="NVO67340.1"/>
    <property type="molecule type" value="Genomic_DNA"/>
</dbReference>
<sequence>MAEKSYRDLKSEVWDTGLCARCGACVAVCPADALSFSPGSPDHPTSSGYCKMENDGVRCGACYRACPRVEGGEVSSPLLCEYLEAITARATFAVPGKQSGGAVTAILAHALDAGLIDAVVTVSEDHWTKKPASTVITRREALIAQAGSRYNWWVPMLAALKEAVVVRKYRRVAVVAVPCAAEAVARMRASDFDLLAPYGRAVRLLVGLFCTESFDYGKLMEGKIRGELGIEPWEVSRLDVKGKLEVTTTDGRAVDIPLKDLEACIPSGCHHCTDFAAVAADISAGAVGSPQGYTTLLVRTPTGRGFVEGALAAGLLQAGGEADLSKVEFLAKKKRARGRQD</sequence>
<reference evidence="2 3" key="1">
    <citation type="submission" date="2020-06" db="EMBL/GenBank/DDBJ databases">
        <title>Methanofollis fontis sp. nov., a methanogen isolated from marine sediments near a cold seep at Four-Way Closure Ridge offshore southwestern Taiwan.</title>
        <authorList>
            <person name="Chen S.-C."/>
            <person name="Teng N.-H."/>
            <person name="Lin Y.-S."/>
            <person name="Lai M.-C."/>
            <person name="Chen H.-H."/>
            <person name="Wang C.-C."/>
        </authorList>
    </citation>
    <scope>NUCLEOTIDE SEQUENCE [LARGE SCALE GENOMIC DNA]</scope>
    <source>
        <strain evidence="2 3">DSM 2702</strain>
    </source>
</reference>
<dbReference type="Pfam" id="PF00037">
    <property type="entry name" value="Fer4"/>
    <property type="match status" value="1"/>
</dbReference>
<keyword evidence="3" id="KW-1185">Reference proteome</keyword>
<dbReference type="SUPFAM" id="SSF54862">
    <property type="entry name" value="4Fe-4S ferredoxins"/>
    <property type="match status" value="1"/>
</dbReference>
<organism evidence="2 3">
    <name type="scientific">Methanofollis tationis</name>
    <dbReference type="NCBI Taxonomy" id="81417"/>
    <lineage>
        <taxon>Archaea</taxon>
        <taxon>Methanobacteriati</taxon>
        <taxon>Methanobacteriota</taxon>
        <taxon>Stenosarchaea group</taxon>
        <taxon>Methanomicrobia</taxon>
        <taxon>Methanomicrobiales</taxon>
        <taxon>Methanomicrobiaceae</taxon>
        <taxon>Methanofollis</taxon>
    </lineage>
</organism>
<protein>
    <submittedName>
        <fullName evidence="2">Coenzyme F420 hydrogenase/dehydrogenase, beta subunit C-terminal domain</fullName>
    </submittedName>
</protein>
<dbReference type="OrthoDB" id="38261at2157"/>
<dbReference type="PANTHER" id="PTHR31332:SF0">
    <property type="entry name" value="7-HYDROXYMETHYL CHLOROPHYLL A REDUCTASE, CHLOROPLASTIC"/>
    <property type="match status" value="1"/>
</dbReference>
<dbReference type="Gene3D" id="3.30.70.20">
    <property type="match status" value="1"/>
</dbReference>
<evidence type="ECO:0000313" key="2">
    <source>
        <dbReference type="EMBL" id="NVO67340.1"/>
    </source>
</evidence>
<feature type="domain" description="4Fe-4S ferredoxin-type" evidence="1">
    <location>
        <begin position="10"/>
        <end position="39"/>
    </location>
</feature>
<proteinExistence type="predicted"/>
<dbReference type="PROSITE" id="PS51379">
    <property type="entry name" value="4FE4S_FER_2"/>
    <property type="match status" value="1"/>
</dbReference>
<gene>
    <name evidence="2" type="ORF">HWN36_08490</name>
</gene>
<dbReference type="InterPro" id="IPR007516">
    <property type="entry name" value="Co_F420_Hydgase/DH_bsu_N"/>
</dbReference>
<dbReference type="RefSeq" id="WP_176788940.1">
    <property type="nucleotide sequence ID" value="NZ_JABXWR010000001.1"/>
</dbReference>
<dbReference type="InterPro" id="IPR017896">
    <property type="entry name" value="4Fe4S_Fe-S-bd"/>
</dbReference>
<dbReference type="InterPro" id="IPR007525">
    <property type="entry name" value="FrhB_FdhB_C"/>
</dbReference>
<dbReference type="Pfam" id="PF04432">
    <property type="entry name" value="FrhB_FdhB_C"/>
    <property type="match status" value="1"/>
</dbReference>
<accession>A0A7K4HR31</accession>
<dbReference type="InterPro" id="IPR017900">
    <property type="entry name" value="4Fe4S_Fe_S_CS"/>
</dbReference>